<organism evidence="1 2">
    <name type="scientific">Stylosanthes scabra</name>
    <dbReference type="NCBI Taxonomy" id="79078"/>
    <lineage>
        <taxon>Eukaryota</taxon>
        <taxon>Viridiplantae</taxon>
        <taxon>Streptophyta</taxon>
        <taxon>Embryophyta</taxon>
        <taxon>Tracheophyta</taxon>
        <taxon>Spermatophyta</taxon>
        <taxon>Magnoliopsida</taxon>
        <taxon>eudicotyledons</taxon>
        <taxon>Gunneridae</taxon>
        <taxon>Pentapetalae</taxon>
        <taxon>rosids</taxon>
        <taxon>fabids</taxon>
        <taxon>Fabales</taxon>
        <taxon>Fabaceae</taxon>
        <taxon>Papilionoideae</taxon>
        <taxon>50 kb inversion clade</taxon>
        <taxon>dalbergioids sensu lato</taxon>
        <taxon>Dalbergieae</taxon>
        <taxon>Pterocarpus clade</taxon>
        <taxon>Stylosanthes</taxon>
    </lineage>
</organism>
<dbReference type="Proteomes" id="UP001341840">
    <property type="component" value="Unassembled WGS sequence"/>
</dbReference>
<evidence type="ECO:0000313" key="1">
    <source>
        <dbReference type="EMBL" id="MED6196921.1"/>
    </source>
</evidence>
<protein>
    <submittedName>
        <fullName evidence="1">Uncharacterized protein</fullName>
    </submittedName>
</protein>
<gene>
    <name evidence="1" type="ORF">PIB30_051837</name>
</gene>
<comment type="caution">
    <text evidence="1">The sequence shown here is derived from an EMBL/GenBank/DDBJ whole genome shotgun (WGS) entry which is preliminary data.</text>
</comment>
<accession>A0ABU6XFR9</accession>
<sequence>MDSCLLRHSDNSKDHVIMNRLRCDIANMIVYEENPTFRDIIYEYKVKLEFKEDFQWHEELDQLLRRLFGSYYDAKAGTIPKPSGKLVDFYGLCRVDRSFLPLLKEACHKNPNLIECQRKHSELLRQSAFDCLGRLLFLLHNVRIRDWIYHKNELEMFWEQAKLMKFDLEWLSPTMQRVLSSANLARVEGSSIARGREVFE</sequence>
<proteinExistence type="predicted"/>
<name>A0ABU6XFR9_9FABA</name>
<reference evidence="1 2" key="1">
    <citation type="journal article" date="2023" name="Plants (Basel)">
        <title>Bridging the Gap: Combining Genomics and Transcriptomics Approaches to Understand Stylosanthes scabra, an Orphan Legume from the Brazilian Caatinga.</title>
        <authorList>
            <person name="Ferreira-Neto J.R.C."/>
            <person name="da Silva M.D."/>
            <person name="Binneck E."/>
            <person name="de Melo N.F."/>
            <person name="da Silva R.H."/>
            <person name="de Melo A.L.T.M."/>
            <person name="Pandolfi V."/>
            <person name="Bustamante F.O."/>
            <person name="Brasileiro-Vidal A.C."/>
            <person name="Benko-Iseppon A.M."/>
        </authorList>
    </citation>
    <scope>NUCLEOTIDE SEQUENCE [LARGE SCALE GENOMIC DNA]</scope>
    <source>
        <tissue evidence="1">Leaves</tissue>
    </source>
</reference>
<evidence type="ECO:0000313" key="2">
    <source>
        <dbReference type="Proteomes" id="UP001341840"/>
    </source>
</evidence>
<dbReference type="EMBL" id="JASCZI010211819">
    <property type="protein sequence ID" value="MED6196921.1"/>
    <property type="molecule type" value="Genomic_DNA"/>
</dbReference>
<keyword evidence="2" id="KW-1185">Reference proteome</keyword>